<evidence type="ECO:0000259" key="5">
    <source>
        <dbReference type="Pfam" id="PF02225"/>
    </source>
</evidence>
<evidence type="ECO:0000259" key="4">
    <source>
        <dbReference type="Pfam" id="PF00082"/>
    </source>
</evidence>
<dbReference type="InterPro" id="IPR051048">
    <property type="entry name" value="Peptidase_S8/S53_subtilisin"/>
</dbReference>
<keyword evidence="1" id="KW-0645">Protease</keyword>
<dbReference type="PANTHER" id="PTHR43399">
    <property type="entry name" value="SUBTILISIN-RELATED"/>
    <property type="match status" value="1"/>
</dbReference>
<keyword evidence="7" id="KW-1185">Reference proteome</keyword>
<dbReference type="CDD" id="cd04818">
    <property type="entry name" value="PA_subtilisin_1"/>
    <property type="match status" value="1"/>
</dbReference>
<dbReference type="PANTHER" id="PTHR43399:SF5">
    <property type="entry name" value="PEPTIDASE S8 FAMILY WITH PROTEASE-ASSOCIATED DOMAIN"/>
    <property type="match status" value="1"/>
</dbReference>
<organism evidence="6 7">
    <name type="scientific">Cymbomonas tetramitiformis</name>
    <dbReference type="NCBI Taxonomy" id="36881"/>
    <lineage>
        <taxon>Eukaryota</taxon>
        <taxon>Viridiplantae</taxon>
        <taxon>Chlorophyta</taxon>
        <taxon>Pyramimonadophyceae</taxon>
        <taxon>Pyramimonadales</taxon>
        <taxon>Pyramimonadaceae</taxon>
        <taxon>Cymbomonas</taxon>
    </lineage>
</organism>
<gene>
    <name evidence="6" type="ORF">CYMTET_19460</name>
</gene>
<evidence type="ECO:0000256" key="2">
    <source>
        <dbReference type="SAM" id="MobiDB-lite"/>
    </source>
</evidence>
<name>A0AAE0G614_9CHLO</name>
<reference evidence="6 7" key="1">
    <citation type="journal article" date="2015" name="Genome Biol. Evol.">
        <title>Comparative Genomics of a Bacterivorous Green Alga Reveals Evolutionary Causalities and Consequences of Phago-Mixotrophic Mode of Nutrition.</title>
        <authorList>
            <person name="Burns J.A."/>
            <person name="Paasch A."/>
            <person name="Narechania A."/>
            <person name="Kim E."/>
        </authorList>
    </citation>
    <scope>NUCLEOTIDE SEQUENCE [LARGE SCALE GENOMIC DNA]</scope>
    <source>
        <strain evidence="6 7">PLY_AMNH</strain>
    </source>
</reference>
<feature type="chain" id="PRO_5042211227" description="Subtilisin" evidence="3">
    <location>
        <begin position="24"/>
        <end position="603"/>
    </location>
</feature>
<comment type="caution">
    <text evidence="6">The sequence shown here is derived from an EMBL/GenBank/DDBJ whole genome shotgun (WGS) entry which is preliminary data.</text>
</comment>
<sequence length="603" mass="64925">MLKLWPTLVLSALCCTCFCRVTCQVYVHLRTGYLLEESRKAARARELFDVWTDATLSSEVHNDSFRNLSDVLLENSAQQWMVSVRPPLSVALQSDLQRALDVSRGAILGYLPENSYLVTGLNGTDSNLAKVSGVLRVEVFRAAHKFAPEWTEATTSLRTHEHGERHGPRPRSEAGQAATSFAAFSQVRRNSGRVVFHVALAPVGDAASEVAMVALEHFRKHLPEVCGDQNVSARLTARHTIQVEVVPGCLLASLSWLSKLPVVHWLAPARYGQPHLNYMTSIVQSGNASDDSSAHAIWSAGLRGESQVVGCGDTGIDLDSCFFNDDAHRIGPKHRKVVMYRVLGDSVDHLGHGTHVSGIAVGESEGNLSDYNGLAPKARVAFTDLGRNGSTYLINGDNMGNDYYAHAYSVGARVHSDSWGTADASYDTTAQEIDEYTWEHQDFVAVVSVGNNGASGTGTIYAPATSKNAIAVGATLSARSAAPVPQSDVYGVEGRPRDEAAGAWQPRVHKIIRADFGSEELMVDGDGWEAVVANPRDACTALGNSTEVKGKVVLIDRGTCFFAEKVRNAEQAGAVAAIVVNHEACGYVKVRLSTHCISEGASL</sequence>
<evidence type="ECO:0008006" key="8">
    <source>
        <dbReference type="Google" id="ProtNLM"/>
    </source>
</evidence>
<feature type="region of interest" description="Disordered" evidence="2">
    <location>
        <begin position="152"/>
        <end position="175"/>
    </location>
</feature>
<dbReference type="GO" id="GO:0004252">
    <property type="term" value="F:serine-type endopeptidase activity"/>
    <property type="evidence" value="ECO:0007669"/>
    <property type="project" value="UniProtKB-UniRule"/>
</dbReference>
<feature type="active site" description="Charge relay system" evidence="1">
    <location>
        <position position="313"/>
    </location>
</feature>
<accession>A0AAE0G614</accession>
<dbReference type="InterPro" id="IPR000209">
    <property type="entry name" value="Peptidase_S8/S53_dom"/>
</dbReference>
<feature type="signal peptide" evidence="3">
    <location>
        <begin position="1"/>
        <end position="23"/>
    </location>
</feature>
<dbReference type="InterPro" id="IPR003137">
    <property type="entry name" value="PA_domain"/>
</dbReference>
<dbReference type="CDD" id="cd04842">
    <property type="entry name" value="Peptidases_S8_Kp43_protease"/>
    <property type="match status" value="1"/>
</dbReference>
<dbReference type="PROSITE" id="PS00137">
    <property type="entry name" value="SUBTILASE_HIS"/>
    <property type="match status" value="1"/>
</dbReference>
<feature type="compositionally biased region" description="Basic and acidic residues" evidence="2">
    <location>
        <begin position="158"/>
        <end position="172"/>
    </location>
</feature>
<feature type="active site" description="Charge relay system" evidence="1">
    <location>
        <position position="602"/>
    </location>
</feature>
<dbReference type="Gene3D" id="3.40.50.200">
    <property type="entry name" value="Peptidase S8/S53 domain"/>
    <property type="match status" value="1"/>
</dbReference>
<dbReference type="InterPro" id="IPR036852">
    <property type="entry name" value="Peptidase_S8/S53_dom_sf"/>
</dbReference>
<keyword evidence="3" id="KW-0732">Signal</keyword>
<keyword evidence="1" id="KW-0378">Hydrolase</keyword>
<evidence type="ECO:0000313" key="7">
    <source>
        <dbReference type="Proteomes" id="UP001190700"/>
    </source>
</evidence>
<comment type="similarity">
    <text evidence="1">Belongs to the peptidase S8 family.</text>
</comment>
<keyword evidence="1" id="KW-0720">Serine protease</keyword>
<dbReference type="Pfam" id="PF02225">
    <property type="entry name" value="PA"/>
    <property type="match status" value="1"/>
</dbReference>
<dbReference type="InterPro" id="IPR034058">
    <property type="entry name" value="TagA/B/C/D_pept_dom"/>
</dbReference>
<dbReference type="Gene3D" id="3.50.30.30">
    <property type="match status" value="1"/>
</dbReference>
<feature type="domain" description="Peptidase S8/S53" evidence="4">
    <location>
        <begin position="305"/>
        <end position="483"/>
    </location>
</feature>
<dbReference type="PROSITE" id="PS51892">
    <property type="entry name" value="SUBTILASE"/>
    <property type="match status" value="1"/>
</dbReference>
<dbReference type="EMBL" id="LGRX02009086">
    <property type="protein sequence ID" value="KAK3272231.1"/>
    <property type="molecule type" value="Genomic_DNA"/>
</dbReference>
<protein>
    <recommendedName>
        <fullName evidence="8">Subtilisin</fullName>
    </recommendedName>
</protein>
<proteinExistence type="inferred from homology"/>
<evidence type="ECO:0000313" key="6">
    <source>
        <dbReference type="EMBL" id="KAK3272231.1"/>
    </source>
</evidence>
<dbReference type="Pfam" id="PF00082">
    <property type="entry name" value="Peptidase_S8"/>
    <property type="match status" value="1"/>
</dbReference>
<evidence type="ECO:0000256" key="1">
    <source>
        <dbReference type="PROSITE-ProRule" id="PRU01240"/>
    </source>
</evidence>
<feature type="domain" description="PA" evidence="5">
    <location>
        <begin position="531"/>
        <end position="583"/>
    </location>
</feature>
<dbReference type="SUPFAM" id="SSF52025">
    <property type="entry name" value="PA domain"/>
    <property type="match status" value="1"/>
</dbReference>
<evidence type="ECO:0000256" key="3">
    <source>
        <dbReference type="SAM" id="SignalP"/>
    </source>
</evidence>
<feature type="active site" description="Charge relay system" evidence="1">
    <location>
        <position position="352"/>
    </location>
</feature>
<dbReference type="SUPFAM" id="SSF52743">
    <property type="entry name" value="Subtilisin-like"/>
    <property type="match status" value="1"/>
</dbReference>
<dbReference type="Proteomes" id="UP001190700">
    <property type="component" value="Unassembled WGS sequence"/>
</dbReference>
<dbReference type="InterPro" id="IPR046450">
    <property type="entry name" value="PA_dom_sf"/>
</dbReference>
<dbReference type="InterPro" id="IPR022398">
    <property type="entry name" value="Peptidase_S8_His-AS"/>
</dbReference>
<dbReference type="AlphaFoldDB" id="A0AAE0G614"/>
<dbReference type="GO" id="GO:0006508">
    <property type="term" value="P:proteolysis"/>
    <property type="evidence" value="ECO:0007669"/>
    <property type="project" value="UniProtKB-KW"/>
</dbReference>